<name>A0AAD1ZJG6_9LAMI</name>
<dbReference type="EMBL" id="OU503046">
    <property type="protein sequence ID" value="CAI9770941.1"/>
    <property type="molecule type" value="Genomic_DNA"/>
</dbReference>
<dbReference type="InterPro" id="IPR036770">
    <property type="entry name" value="Ankyrin_rpt-contain_sf"/>
</dbReference>
<protein>
    <submittedName>
        <fullName evidence="1">Uncharacterized protein</fullName>
    </submittedName>
</protein>
<dbReference type="PANTHER" id="PTHR36024:SF1">
    <property type="entry name" value="OS11G0246900 PROTEIN"/>
    <property type="match status" value="1"/>
</dbReference>
<dbReference type="SUPFAM" id="SSF48403">
    <property type="entry name" value="Ankyrin repeat"/>
    <property type="match status" value="1"/>
</dbReference>
<gene>
    <name evidence="1" type="ORF">FPE_LOCUS18371</name>
</gene>
<proteinExistence type="predicted"/>
<dbReference type="InterPro" id="IPR044956">
    <property type="entry name" value="SKIP35"/>
</dbReference>
<accession>A0AAD1ZJG6</accession>
<evidence type="ECO:0000313" key="1">
    <source>
        <dbReference type="EMBL" id="CAI9770941.1"/>
    </source>
</evidence>
<reference evidence="1" key="1">
    <citation type="submission" date="2023-05" db="EMBL/GenBank/DDBJ databases">
        <authorList>
            <person name="Huff M."/>
        </authorList>
    </citation>
    <scope>NUCLEOTIDE SEQUENCE</scope>
</reference>
<dbReference type="AlphaFoldDB" id="A0AAD1ZJG6"/>
<keyword evidence="2" id="KW-1185">Reference proteome</keyword>
<dbReference type="PANTHER" id="PTHR36024">
    <property type="entry name" value="ANKYRIN REPEAT PROTEIN SKIP35"/>
    <property type="match status" value="1"/>
</dbReference>
<sequence>MECLVEEGNATAVLGPMMIAVERGCVPVVEWFVQRDCLDMEICLALMAATSSSQVDIAEYLLPHVPQHVLSAISIEILEATSERSGGSLDGVVFLLRSDFLGDPTATTQLLTALLDLLKTLLLLTSRLFFKRMVRCGFFGWTETRGSTCLEPRADCKMG</sequence>
<organism evidence="1 2">
    <name type="scientific">Fraxinus pennsylvanica</name>
    <dbReference type="NCBI Taxonomy" id="56036"/>
    <lineage>
        <taxon>Eukaryota</taxon>
        <taxon>Viridiplantae</taxon>
        <taxon>Streptophyta</taxon>
        <taxon>Embryophyta</taxon>
        <taxon>Tracheophyta</taxon>
        <taxon>Spermatophyta</taxon>
        <taxon>Magnoliopsida</taxon>
        <taxon>eudicotyledons</taxon>
        <taxon>Gunneridae</taxon>
        <taxon>Pentapetalae</taxon>
        <taxon>asterids</taxon>
        <taxon>lamiids</taxon>
        <taxon>Lamiales</taxon>
        <taxon>Oleaceae</taxon>
        <taxon>Oleeae</taxon>
        <taxon>Fraxinus</taxon>
    </lineage>
</organism>
<evidence type="ECO:0000313" key="2">
    <source>
        <dbReference type="Proteomes" id="UP000834106"/>
    </source>
</evidence>
<dbReference type="Proteomes" id="UP000834106">
    <property type="component" value="Chromosome 11"/>
</dbReference>